<reference evidence="4 5" key="2">
    <citation type="submission" date="2024-05" db="EMBL/GenBank/DDBJ databases">
        <authorList>
            <person name="Chen Y."/>
            <person name="Shah S."/>
            <person name="Dougan E. K."/>
            <person name="Thang M."/>
            <person name="Chan C."/>
        </authorList>
    </citation>
    <scope>NUCLEOTIDE SEQUENCE [LARGE SCALE GENOMIC DNA]</scope>
</reference>
<feature type="signal peptide" evidence="2">
    <location>
        <begin position="1"/>
        <end position="17"/>
    </location>
</feature>
<dbReference type="Gene3D" id="2.60.120.620">
    <property type="entry name" value="q2cbj1_9rhob like domain"/>
    <property type="match status" value="1"/>
</dbReference>
<accession>A0A9P1GF53</accession>
<name>A0A9P1GF53_9DINO</name>
<proteinExistence type="predicted"/>
<dbReference type="EMBL" id="CAMXCT030005201">
    <property type="protein sequence ID" value="CAL4798978.1"/>
    <property type="molecule type" value="Genomic_DNA"/>
</dbReference>
<evidence type="ECO:0000313" key="5">
    <source>
        <dbReference type="Proteomes" id="UP001152797"/>
    </source>
</evidence>
<keyword evidence="2" id="KW-0732">Signal</keyword>
<protein>
    <submittedName>
        <fullName evidence="3">Uncharacterized protein</fullName>
    </submittedName>
</protein>
<dbReference type="EMBL" id="CAMXCT020005201">
    <property type="protein sequence ID" value="CAL1165041.1"/>
    <property type="molecule type" value="Genomic_DNA"/>
</dbReference>
<feature type="region of interest" description="Disordered" evidence="1">
    <location>
        <begin position="62"/>
        <end position="88"/>
    </location>
</feature>
<organism evidence="3">
    <name type="scientific">Cladocopium goreaui</name>
    <dbReference type="NCBI Taxonomy" id="2562237"/>
    <lineage>
        <taxon>Eukaryota</taxon>
        <taxon>Sar</taxon>
        <taxon>Alveolata</taxon>
        <taxon>Dinophyceae</taxon>
        <taxon>Suessiales</taxon>
        <taxon>Symbiodiniaceae</taxon>
        <taxon>Cladocopium</taxon>
    </lineage>
</organism>
<sequence>MALVFLLYCCFSAAALAGLSPGLSPAVHVLSEEPRIELRPKFLREEEMAAIQKLAEEEMFKDLSDPETGSSASTEVAGGEEISTLNISDPDVDTEDALEWDVLQDVIHRSKAVLSTEPLTAFGAHVVRWEPWHRLSRLNRSGPLHLDARLHPERRHSVLLFLSGTGKAKDGATVFPCIETEDMEPKEVKRRQKLCSRALRHLQRAHEKLMALRAQGMELPPSKQYQFLEDHPELSGLPRELPDGTRPVNYLWLPSHDAVATDEALAPLSLRAEPLHALAEAMCRGKALGLKVASKRGDALFMDVMDTEGREVKADWRLWHAGCSPLEPDQRLTAQIFLETDTTNSSNLACCDSKGGTCAESCRSHKMTN</sequence>
<dbReference type="OrthoDB" id="426928at2759"/>
<keyword evidence="5" id="KW-1185">Reference proteome</keyword>
<comment type="caution">
    <text evidence="3">The sequence shown here is derived from an EMBL/GenBank/DDBJ whole genome shotgun (WGS) entry which is preliminary data.</text>
</comment>
<evidence type="ECO:0000313" key="4">
    <source>
        <dbReference type="EMBL" id="CAL4798978.1"/>
    </source>
</evidence>
<feature type="chain" id="PRO_5043272926" evidence="2">
    <location>
        <begin position="18"/>
        <end position="369"/>
    </location>
</feature>
<dbReference type="AlphaFoldDB" id="A0A9P1GF53"/>
<dbReference type="Proteomes" id="UP001152797">
    <property type="component" value="Unassembled WGS sequence"/>
</dbReference>
<evidence type="ECO:0000313" key="3">
    <source>
        <dbReference type="EMBL" id="CAI4011666.1"/>
    </source>
</evidence>
<dbReference type="EMBL" id="CAMXCT010005201">
    <property type="protein sequence ID" value="CAI4011666.1"/>
    <property type="molecule type" value="Genomic_DNA"/>
</dbReference>
<gene>
    <name evidence="3" type="ORF">C1SCF055_LOCUS36804</name>
</gene>
<evidence type="ECO:0000256" key="2">
    <source>
        <dbReference type="SAM" id="SignalP"/>
    </source>
</evidence>
<reference evidence="3" key="1">
    <citation type="submission" date="2022-10" db="EMBL/GenBank/DDBJ databases">
        <authorList>
            <person name="Chen Y."/>
            <person name="Dougan E. K."/>
            <person name="Chan C."/>
            <person name="Rhodes N."/>
            <person name="Thang M."/>
        </authorList>
    </citation>
    <scope>NUCLEOTIDE SEQUENCE</scope>
</reference>
<evidence type="ECO:0000256" key="1">
    <source>
        <dbReference type="SAM" id="MobiDB-lite"/>
    </source>
</evidence>